<name>A0A7M4CBI2_9VIRU</name>
<protein>
    <submittedName>
        <fullName evidence="2">VP</fullName>
    </submittedName>
</protein>
<dbReference type="InterPro" id="IPR016184">
    <property type="entry name" value="Capsid/spike_ssDNA_virus"/>
</dbReference>
<reference evidence="2" key="1">
    <citation type="submission" date="2020-07" db="EMBL/GenBank/DDBJ databases">
        <title>Diversity of sea star-associated densoviruses and transcribed endogenized viral elements of densovirus origin.</title>
        <authorList>
            <person name="Jackson E.W."/>
            <person name="Hewson I."/>
        </authorList>
    </citation>
    <scope>NUCLEOTIDE SEQUENCE</scope>
</reference>
<organism evidence="2">
    <name type="scientific">uncultured densovirus</name>
    <dbReference type="NCBI Taxonomy" id="748192"/>
    <lineage>
        <taxon>Viruses</taxon>
        <taxon>Monodnaviria</taxon>
        <taxon>Shotokuvirae</taxon>
        <taxon>Cossaviricota</taxon>
        <taxon>Quintoviricetes</taxon>
        <taxon>Piccovirales</taxon>
        <taxon>Parvoviridae</taxon>
        <taxon>Densovirinae</taxon>
        <taxon>environmental samples</taxon>
    </lineage>
</organism>
<dbReference type="EMBL" id="MT733016">
    <property type="protein sequence ID" value="QOD39462.1"/>
    <property type="molecule type" value="Genomic_DNA"/>
</dbReference>
<dbReference type="InterPro" id="IPR003433">
    <property type="entry name" value="Capsid_VP4_densovirus"/>
</dbReference>
<dbReference type="GO" id="GO:0005198">
    <property type="term" value="F:structural molecule activity"/>
    <property type="evidence" value="ECO:0007669"/>
    <property type="project" value="InterPro"/>
</dbReference>
<feature type="compositionally biased region" description="Basic and acidic residues" evidence="1">
    <location>
        <begin position="149"/>
        <end position="161"/>
    </location>
</feature>
<evidence type="ECO:0000313" key="2">
    <source>
        <dbReference type="EMBL" id="QOD39462.1"/>
    </source>
</evidence>
<evidence type="ECO:0000256" key="1">
    <source>
        <dbReference type="SAM" id="MobiDB-lite"/>
    </source>
</evidence>
<gene>
    <name evidence="2" type="primary">VP</name>
</gene>
<sequence length="629" mass="68440">MALTWPPDRPGYSGMSVSKKKYTWAQFNVGRRNRGQALVWPNFMEDGIDGVTHRPPNWQAVGPDYPRINARTRNKNRARFDEVVRPPLAQRNAGPLFDAFARTPEIPENFAHRAFNDPQLNDIIEGGHANVEPVSPPVTERTQINSPDGIDRLLDDFDREQAGPSGVKRPHDSGEIGGPPAKMTITRSQGGGSAPMDHSGSGAATTSRQTGHKAGADGGFDSAQGPETMISKGGYSHSGGHKTFTKVHHLKAFAIPFINIVEGSGKYTTTPLAEIPWDKMFFYMSEDEFKLIPAGSHVKSCKISVQNLVSSTQHAVGGAVATTATFNHPKIGVLGFDLEKSSRGGETFGATMSSTKEMIPIALATPDYTDFILKQYGTDQASNTWETDALPGTMFPIPYNLYKYFCVYQPNQATADNQGYTEANAFGYENFNSCITQFNLNDRTWDTIFEREYAFTSAPIGKPFAAVEIKSNEVISSIGSQTSINAQRKLTDYGVTGNPIVTEQFTPSTANKVPLVKYLGPIEQGANMSVGDHARKPARQPTVHFGMKAIPKLSSLTNDTRASEFVHGEVLFVVTATMVVETNSFPNRFIKPKANTVSIENVVCGTGRQSTSGLANVTWGLPATVPYAP</sequence>
<dbReference type="Pfam" id="PF02336">
    <property type="entry name" value="Denso_VP4"/>
    <property type="match status" value="1"/>
</dbReference>
<dbReference type="SUPFAM" id="SSF88645">
    <property type="entry name" value="ssDNA viruses"/>
    <property type="match status" value="1"/>
</dbReference>
<accession>A0A7M4CBI2</accession>
<feature type="region of interest" description="Disordered" evidence="1">
    <location>
        <begin position="129"/>
        <end position="228"/>
    </location>
</feature>
<proteinExistence type="predicted"/>